<evidence type="ECO:0000256" key="7">
    <source>
        <dbReference type="ARBA" id="ARBA00022741"/>
    </source>
</evidence>
<evidence type="ECO:0000256" key="4">
    <source>
        <dbReference type="ARBA" id="ARBA00014618"/>
    </source>
</evidence>
<comment type="similarity">
    <text evidence="2">Belongs to the glutamate--cysteine ligase type 1 family. Type 1 subfamily.</text>
</comment>
<keyword evidence="6 10" id="KW-0317">Glutathione biosynthesis</keyword>
<dbReference type="EMBL" id="CP123443">
    <property type="protein sequence ID" value="WGK69127.1"/>
    <property type="molecule type" value="Genomic_DNA"/>
</dbReference>
<dbReference type="Gene3D" id="3.30.590.20">
    <property type="match status" value="1"/>
</dbReference>
<comment type="pathway">
    <text evidence="1 11">Sulfur metabolism; glutathione biosynthesis; glutathione from L-cysteine and L-glutamate: step 1/2.</text>
</comment>
<evidence type="ECO:0000259" key="12">
    <source>
        <dbReference type="Pfam" id="PF04262"/>
    </source>
</evidence>
<evidence type="ECO:0000256" key="10">
    <source>
        <dbReference type="RuleBase" id="RU003544"/>
    </source>
</evidence>
<keyword evidence="14" id="KW-1185">Reference proteome</keyword>
<evidence type="ECO:0000313" key="13">
    <source>
        <dbReference type="EMBL" id="WGK69127.1"/>
    </source>
</evidence>
<keyword evidence="8" id="KW-0067">ATP-binding</keyword>
<evidence type="ECO:0000256" key="11">
    <source>
        <dbReference type="RuleBase" id="RU004391"/>
    </source>
</evidence>
<dbReference type="InterPro" id="IPR014746">
    <property type="entry name" value="Gln_synth/guanido_kin_cat_dom"/>
</dbReference>
<evidence type="ECO:0000256" key="6">
    <source>
        <dbReference type="ARBA" id="ARBA00022684"/>
    </source>
</evidence>
<dbReference type="PANTHER" id="PTHR38761:SF1">
    <property type="entry name" value="GLUTAMATE--CYSTEINE LIGASE"/>
    <property type="match status" value="1"/>
</dbReference>
<dbReference type="InterPro" id="IPR007370">
    <property type="entry name" value="Glu_cys_ligase"/>
</dbReference>
<evidence type="ECO:0000256" key="2">
    <source>
        <dbReference type="ARBA" id="ARBA00008772"/>
    </source>
</evidence>
<keyword evidence="7" id="KW-0547">Nucleotide-binding</keyword>
<dbReference type="Pfam" id="PF04262">
    <property type="entry name" value="Glu_cys_ligase"/>
    <property type="match status" value="1"/>
</dbReference>
<gene>
    <name evidence="13" type="ORF">P0082_11685</name>
</gene>
<dbReference type="Proteomes" id="UP001228690">
    <property type="component" value="Chromosome"/>
</dbReference>
<keyword evidence="5 10" id="KW-0436">Ligase</keyword>
<dbReference type="EC" id="6.3.2.2" evidence="3 11"/>
<accession>A0ABY8MGN4</accession>
<evidence type="ECO:0000256" key="1">
    <source>
        <dbReference type="ARBA" id="ARBA00005006"/>
    </source>
</evidence>
<protein>
    <recommendedName>
        <fullName evidence="4 11">Glutamate--cysteine ligase</fullName>
        <ecNumber evidence="3 11">6.3.2.2</ecNumber>
    </recommendedName>
</protein>
<dbReference type="RefSeq" id="WP_326927315.1">
    <property type="nucleotide sequence ID" value="NZ_CP123443.1"/>
</dbReference>
<dbReference type="SUPFAM" id="SSF55931">
    <property type="entry name" value="Glutamine synthetase/guanido kinase"/>
    <property type="match status" value="1"/>
</dbReference>
<evidence type="ECO:0000256" key="3">
    <source>
        <dbReference type="ARBA" id="ARBA00012220"/>
    </source>
</evidence>
<evidence type="ECO:0000313" key="14">
    <source>
        <dbReference type="Proteomes" id="UP001228690"/>
    </source>
</evidence>
<evidence type="ECO:0000256" key="8">
    <source>
        <dbReference type="ARBA" id="ARBA00022840"/>
    </source>
</evidence>
<organism evidence="13 14">
    <name type="scientific">Candidatus Haliotispira prima</name>
    <dbReference type="NCBI Taxonomy" id="3034016"/>
    <lineage>
        <taxon>Bacteria</taxon>
        <taxon>Pseudomonadati</taxon>
        <taxon>Spirochaetota</taxon>
        <taxon>Spirochaetia</taxon>
        <taxon>Spirochaetales</taxon>
        <taxon>Spirochaetaceae</taxon>
        <taxon>Candidatus Haliotispira</taxon>
    </lineage>
</organism>
<dbReference type="InterPro" id="IPR006334">
    <property type="entry name" value="Glut_cys_ligase"/>
</dbReference>
<sequence length="478" mass="54545">MTDKAALWRGGLHGFERETFRLDASTGSPGAAGHAQLFGQEGRQTELQTERFLGSEGEKARLRELLPNALTLDFSDQQIELVSPPHPDIAEAEADIALLLRFVAGELQQQNSGEVLWACSQPPLFSPQDLSAIRIADFGDDPNAEYKEKYREQLVLRYGKAKQSWTGVHYNFSLDPHLFDDLKNSPCETYLHMARNLWRNFWLLELLFGCTPSLSPFYIEQIREHFAGGGVSLAPPPGQAGSLHSHFGYGYRSFEQQMQNLDYSHPCAYWQSVERIAQTESRFFRRLRRNHGPGNINLIQDSRELYTPFRLKQLHAHGNECWEKDSCLVDYLELRILDIDPIFDRQHYSGIHLPSVYLAHLLFLHSTLIDSPMLGPKELRKCARREQYIVSQGRNLRTLPPEFRQQAGILLEELGELANLLGFPQAYTSVPEDSLKALETGRFRVTEVLETLESEQAPLLRHSTAWTEFLQNAANKPN</sequence>
<comment type="catalytic activity">
    <reaction evidence="9 11">
        <text>L-cysteine + L-glutamate + ATP = gamma-L-glutamyl-L-cysteine + ADP + phosphate + H(+)</text>
        <dbReference type="Rhea" id="RHEA:13285"/>
        <dbReference type="ChEBI" id="CHEBI:15378"/>
        <dbReference type="ChEBI" id="CHEBI:29985"/>
        <dbReference type="ChEBI" id="CHEBI:30616"/>
        <dbReference type="ChEBI" id="CHEBI:35235"/>
        <dbReference type="ChEBI" id="CHEBI:43474"/>
        <dbReference type="ChEBI" id="CHEBI:58173"/>
        <dbReference type="ChEBI" id="CHEBI:456216"/>
        <dbReference type="EC" id="6.3.2.2"/>
    </reaction>
</comment>
<evidence type="ECO:0000256" key="9">
    <source>
        <dbReference type="ARBA" id="ARBA00048819"/>
    </source>
</evidence>
<evidence type="ECO:0000256" key="5">
    <source>
        <dbReference type="ARBA" id="ARBA00022598"/>
    </source>
</evidence>
<feature type="domain" description="Glutamate--cysteine ligase" evidence="12">
    <location>
        <begin position="68"/>
        <end position="385"/>
    </location>
</feature>
<reference evidence="13 14" key="1">
    <citation type="submission" date="2023-04" db="EMBL/GenBank/DDBJ databases">
        <title>Spirochaete genome identified in red abalone sample constitutes a novel genus.</title>
        <authorList>
            <person name="Sharma S.P."/>
            <person name="Purcell C.M."/>
            <person name="Hyde J.R."/>
            <person name="Severin A.J."/>
        </authorList>
    </citation>
    <scope>NUCLEOTIDE SEQUENCE [LARGE SCALE GENOMIC DNA]</scope>
    <source>
        <strain evidence="13 14">SP-2023</strain>
    </source>
</reference>
<dbReference type="PANTHER" id="PTHR38761">
    <property type="entry name" value="GLUTAMATE--CYSTEINE LIGASE"/>
    <property type="match status" value="1"/>
</dbReference>
<name>A0ABY8MGN4_9SPIO</name>
<proteinExistence type="inferred from homology"/>